<evidence type="ECO:0000313" key="6">
    <source>
        <dbReference type="Proteomes" id="UP000536262"/>
    </source>
</evidence>
<keyword evidence="6" id="KW-1185">Reference proteome</keyword>
<dbReference type="InterPro" id="IPR018490">
    <property type="entry name" value="cNMP-bd_dom_sf"/>
</dbReference>
<gene>
    <name evidence="5" type="ORF">GGR00_004821</name>
</gene>
<dbReference type="InterPro" id="IPR012318">
    <property type="entry name" value="HTH_CRP"/>
</dbReference>
<protein>
    <submittedName>
        <fullName evidence="5">CRP-like cAMP-binding protein</fullName>
    </submittedName>
</protein>
<name>A0A7X0FC42_9HYPH</name>
<dbReference type="CDD" id="cd00038">
    <property type="entry name" value="CAP_ED"/>
    <property type="match status" value="1"/>
</dbReference>
<accession>A0A7X0FC42</accession>
<dbReference type="AlphaFoldDB" id="A0A7X0FC42"/>
<keyword evidence="2" id="KW-0238">DNA-binding</keyword>
<reference evidence="5 6" key="1">
    <citation type="submission" date="2020-08" db="EMBL/GenBank/DDBJ databases">
        <title>Genomic Encyclopedia of Type Strains, Phase IV (KMG-IV): sequencing the most valuable type-strain genomes for metagenomic binning, comparative biology and taxonomic classification.</title>
        <authorList>
            <person name="Goeker M."/>
        </authorList>
    </citation>
    <scope>NUCLEOTIDE SEQUENCE [LARGE SCALE GENOMIC DNA]</scope>
    <source>
        <strain evidence="5 6">DSM 7051</strain>
    </source>
</reference>
<dbReference type="Pfam" id="PF13545">
    <property type="entry name" value="HTH_Crp_2"/>
    <property type="match status" value="1"/>
</dbReference>
<dbReference type="Pfam" id="PF00027">
    <property type="entry name" value="cNMP_binding"/>
    <property type="match status" value="1"/>
</dbReference>
<dbReference type="GO" id="GO:0006355">
    <property type="term" value="P:regulation of DNA-templated transcription"/>
    <property type="evidence" value="ECO:0007669"/>
    <property type="project" value="InterPro"/>
</dbReference>
<dbReference type="SMART" id="SM00419">
    <property type="entry name" value="HTH_CRP"/>
    <property type="match status" value="1"/>
</dbReference>
<evidence type="ECO:0000256" key="2">
    <source>
        <dbReference type="ARBA" id="ARBA00023125"/>
    </source>
</evidence>
<dbReference type="Gene3D" id="2.60.120.10">
    <property type="entry name" value="Jelly Rolls"/>
    <property type="match status" value="1"/>
</dbReference>
<dbReference type="RefSeq" id="WP_184701552.1">
    <property type="nucleotide sequence ID" value="NZ_BAABEG010000001.1"/>
</dbReference>
<dbReference type="EMBL" id="JACHOU010000018">
    <property type="protein sequence ID" value="MBB6357003.1"/>
    <property type="molecule type" value="Genomic_DNA"/>
</dbReference>
<dbReference type="GO" id="GO:0003677">
    <property type="term" value="F:DNA binding"/>
    <property type="evidence" value="ECO:0007669"/>
    <property type="project" value="UniProtKB-KW"/>
</dbReference>
<dbReference type="InterPro" id="IPR014710">
    <property type="entry name" value="RmlC-like_jellyroll"/>
</dbReference>
<dbReference type="SUPFAM" id="SSF51206">
    <property type="entry name" value="cAMP-binding domain-like"/>
    <property type="match status" value="1"/>
</dbReference>
<comment type="caution">
    <text evidence="5">The sequence shown here is derived from an EMBL/GenBank/DDBJ whole genome shotgun (WGS) entry which is preliminary data.</text>
</comment>
<proteinExistence type="predicted"/>
<evidence type="ECO:0000259" key="4">
    <source>
        <dbReference type="PROSITE" id="PS51063"/>
    </source>
</evidence>
<dbReference type="Proteomes" id="UP000536262">
    <property type="component" value="Unassembled WGS sequence"/>
</dbReference>
<evidence type="ECO:0000256" key="3">
    <source>
        <dbReference type="ARBA" id="ARBA00023163"/>
    </source>
</evidence>
<sequence length="253" mass="28247">MTGRGDSTEVTRQVPCESCPLRQMPAFREFEKPELAFVSSFKRGELAVDKGATLLSEGSNSAHLFTVLSGWGFRYKLLEDGRRQILNYVLPGDMIGLQGSLMGEMQHSVEALSPMLLCMFERDRLMALYRDYPGLAYDITWIAAREERMLDEALLSIGRRSALERAAYLLAFIASRARKVGMNGKGKVDIPITQQHVADTLGLSLVHTNKTIRKLIDRKLVQWRDGGCTVLDIDGLMALADWGGLAEQVRPLL</sequence>
<organism evidence="5 6">
    <name type="scientific">Aminobacter aganoensis</name>
    <dbReference type="NCBI Taxonomy" id="83264"/>
    <lineage>
        <taxon>Bacteria</taxon>
        <taxon>Pseudomonadati</taxon>
        <taxon>Pseudomonadota</taxon>
        <taxon>Alphaproteobacteria</taxon>
        <taxon>Hyphomicrobiales</taxon>
        <taxon>Phyllobacteriaceae</taxon>
        <taxon>Aminobacter</taxon>
    </lineage>
</organism>
<dbReference type="SUPFAM" id="SSF46785">
    <property type="entry name" value="Winged helix' DNA-binding domain"/>
    <property type="match status" value="1"/>
</dbReference>
<keyword evidence="1" id="KW-0805">Transcription regulation</keyword>
<evidence type="ECO:0000313" key="5">
    <source>
        <dbReference type="EMBL" id="MBB6357003.1"/>
    </source>
</evidence>
<dbReference type="Gene3D" id="1.10.10.10">
    <property type="entry name" value="Winged helix-like DNA-binding domain superfamily/Winged helix DNA-binding domain"/>
    <property type="match status" value="1"/>
</dbReference>
<dbReference type="PROSITE" id="PS51063">
    <property type="entry name" value="HTH_CRP_2"/>
    <property type="match status" value="1"/>
</dbReference>
<evidence type="ECO:0000256" key="1">
    <source>
        <dbReference type="ARBA" id="ARBA00023015"/>
    </source>
</evidence>
<dbReference type="InterPro" id="IPR036388">
    <property type="entry name" value="WH-like_DNA-bd_sf"/>
</dbReference>
<dbReference type="InterPro" id="IPR000595">
    <property type="entry name" value="cNMP-bd_dom"/>
</dbReference>
<dbReference type="InterPro" id="IPR036390">
    <property type="entry name" value="WH_DNA-bd_sf"/>
</dbReference>
<keyword evidence="3" id="KW-0804">Transcription</keyword>
<feature type="domain" description="HTH crp-type" evidence="4">
    <location>
        <begin position="160"/>
        <end position="234"/>
    </location>
</feature>